<dbReference type="SUPFAM" id="SSF55729">
    <property type="entry name" value="Acyl-CoA N-acyltransferases (Nat)"/>
    <property type="match status" value="1"/>
</dbReference>
<gene>
    <name evidence="4" type="ORF">S01H1_48298</name>
</gene>
<keyword evidence="2" id="KW-0012">Acyltransferase</keyword>
<protein>
    <recommendedName>
        <fullName evidence="3">N-acetyltransferase domain-containing protein</fullName>
    </recommendedName>
</protein>
<accession>X0WWA6</accession>
<dbReference type="InterPro" id="IPR000182">
    <property type="entry name" value="GNAT_dom"/>
</dbReference>
<keyword evidence="1" id="KW-0808">Transferase</keyword>
<dbReference type="Gene3D" id="3.40.630.30">
    <property type="match status" value="1"/>
</dbReference>
<reference evidence="4" key="1">
    <citation type="journal article" date="2014" name="Front. Microbiol.">
        <title>High frequency of phylogenetically diverse reductive dehalogenase-homologous genes in deep subseafloor sedimentary metagenomes.</title>
        <authorList>
            <person name="Kawai M."/>
            <person name="Futagami T."/>
            <person name="Toyoda A."/>
            <person name="Takaki Y."/>
            <person name="Nishi S."/>
            <person name="Hori S."/>
            <person name="Arai W."/>
            <person name="Tsubouchi T."/>
            <person name="Morono Y."/>
            <person name="Uchiyama I."/>
            <person name="Ito T."/>
            <person name="Fujiyama A."/>
            <person name="Inagaki F."/>
            <person name="Takami H."/>
        </authorList>
    </citation>
    <scope>NUCLEOTIDE SEQUENCE</scope>
    <source>
        <strain evidence="4">Expedition CK06-06</strain>
    </source>
</reference>
<evidence type="ECO:0000259" key="3">
    <source>
        <dbReference type="PROSITE" id="PS51186"/>
    </source>
</evidence>
<evidence type="ECO:0000256" key="2">
    <source>
        <dbReference type="ARBA" id="ARBA00023315"/>
    </source>
</evidence>
<dbReference type="InterPro" id="IPR050832">
    <property type="entry name" value="Bact_Acetyltransf"/>
</dbReference>
<dbReference type="GO" id="GO:0016747">
    <property type="term" value="F:acyltransferase activity, transferring groups other than amino-acyl groups"/>
    <property type="evidence" value="ECO:0007669"/>
    <property type="project" value="InterPro"/>
</dbReference>
<dbReference type="PROSITE" id="PS51186">
    <property type="entry name" value="GNAT"/>
    <property type="match status" value="1"/>
</dbReference>
<organism evidence="4">
    <name type="scientific">marine sediment metagenome</name>
    <dbReference type="NCBI Taxonomy" id="412755"/>
    <lineage>
        <taxon>unclassified sequences</taxon>
        <taxon>metagenomes</taxon>
        <taxon>ecological metagenomes</taxon>
    </lineage>
</organism>
<dbReference type="CDD" id="cd04301">
    <property type="entry name" value="NAT_SF"/>
    <property type="match status" value="1"/>
</dbReference>
<dbReference type="EMBL" id="BARS01031010">
    <property type="protein sequence ID" value="GAG27467.1"/>
    <property type="molecule type" value="Genomic_DNA"/>
</dbReference>
<evidence type="ECO:0000256" key="1">
    <source>
        <dbReference type="ARBA" id="ARBA00022679"/>
    </source>
</evidence>
<sequence>MSGAYLVRPVRHTLAEAAALLAVEHKSLGDSPYTAREILEVLRRPEHYAYVACLGSTVVGFCSCFEMASDQGSRLELDMLGVLPAHRRRGLGTALVRTSMSEALRRGVREFRAAVAVDNVASHLVFVGAGLV</sequence>
<dbReference type="AlphaFoldDB" id="X0WWA6"/>
<dbReference type="Pfam" id="PF00583">
    <property type="entry name" value="Acetyltransf_1"/>
    <property type="match status" value="1"/>
</dbReference>
<evidence type="ECO:0000313" key="4">
    <source>
        <dbReference type="EMBL" id="GAG27467.1"/>
    </source>
</evidence>
<feature type="domain" description="N-acetyltransferase" evidence="3">
    <location>
        <begin position="5"/>
        <end position="132"/>
    </location>
</feature>
<proteinExistence type="predicted"/>
<comment type="caution">
    <text evidence="4">The sequence shown here is derived from an EMBL/GenBank/DDBJ whole genome shotgun (WGS) entry which is preliminary data.</text>
</comment>
<name>X0WWA6_9ZZZZ</name>
<dbReference type="PANTHER" id="PTHR43877">
    <property type="entry name" value="AMINOALKYLPHOSPHONATE N-ACETYLTRANSFERASE-RELATED-RELATED"/>
    <property type="match status" value="1"/>
</dbReference>
<dbReference type="InterPro" id="IPR016181">
    <property type="entry name" value="Acyl_CoA_acyltransferase"/>
</dbReference>
<feature type="non-terminal residue" evidence="4">
    <location>
        <position position="132"/>
    </location>
</feature>